<dbReference type="GO" id="GO:0016787">
    <property type="term" value="F:hydrolase activity"/>
    <property type="evidence" value="ECO:0007669"/>
    <property type="project" value="UniProtKB-KW"/>
</dbReference>
<evidence type="ECO:0000259" key="4">
    <source>
        <dbReference type="Pfam" id="PF07859"/>
    </source>
</evidence>
<dbReference type="RefSeq" id="XP_040684187.1">
    <property type="nucleotide sequence ID" value="XM_040836693.1"/>
</dbReference>
<dbReference type="OrthoDB" id="2152029at2759"/>
<dbReference type="Gene3D" id="3.40.50.1820">
    <property type="entry name" value="alpha/beta hydrolase"/>
    <property type="match status" value="1"/>
</dbReference>
<reference evidence="6" key="1">
    <citation type="journal article" date="2017" name="Genome Biol.">
        <title>Comparative genomics reveals high biological diversity and specific adaptations in the industrially and medically important fungal genus Aspergillus.</title>
        <authorList>
            <person name="de Vries R.P."/>
            <person name="Riley R."/>
            <person name="Wiebenga A."/>
            <person name="Aguilar-Osorio G."/>
            <person name="Amillis S."/>
            <person name="Uchima C.A."/>
            <person name="Anderluh G."/>
            <person name="Asadollahi M."/>
            <person name="Askin M."/>
            <person name="Barry K."/>
            <person name="Battaglia E."/>
            <person name="Bayram O."/>
            <person name="Benocci T."/>
            <person name="Braus-Stromeyer S.A."/>
            <person name="Caldana C."/>
            <person name="Canovas D."/>
            <person name="Cerqueira G.C."/>
            <person name="Chen F."/>
            <person name="Chen W."/>
            <person name="Choi C."/>
            <person name="Clum A."/>
            <person name="Dos Santos R.A."/>
            <person name="Damasio A.R."/>
            <person name="Diallinas G."/>
            <person name="Emri T."/>
            <person name="Fekete E."/>
            <person name="Flipphi M."/>
            <person name="Freyberg S."/>
            <person name="Gallo A."/>
            <person name="Gournas C."/>
            <person name="Habgood R."/>
            <person name="Hainaut M."/>
            <person name="Harispe M.L."/>
            <person name="Henrissat B."/>
            <person name="Hilden K.S."/>
            <person name="Hope R."/>
            <person name="Hossain A."/>
            <person name="Karabika E."/>
            <person name="Karaffa L."/>
            <person name="Karanyi Z."/>
            <person name="Krasevec N."/>
            <person name="Kuo A."/>
            <person name="Kusch H."/>
            <person name="LaButti K."/>
            <person name="Lagendijk E.L."/>
            <person name="Lapidus A."/>
            <person name="Levasseur A."/>
            <person name="Lindquist E."/>
            <person name="Lipzen A."/>
            <person name="Logrieco A.F."/>
            <person name="MacCabe A."/>
            <person name="Maekelae M.R."/>
            <person name="Malavazi I."/>
            <person name="Melin P."/>
            <person name="Meyer V."/>
            <person name="Mielnichuk N."/>
            <person name="Miskei M."/>
            <person name="Molnar A.P."/>
            <person name="Mule G."/>
            <person name="Ngan C.Y."/>
            <person name="Orejas M."/>
            <person name="Orosz E."/>
            <person name="Ouedraogo J.P."/>
            <person name="Overkamp K.M."/>
            <person name="Park H.-S."/>
            <person name="Perrone G."/>
            <person name="Piumi F."/>
            <person name="Punt P.J."/>
            <person name="Ram A.F."/>
            <person name="Ramon A."/>
            <person name="Rauscher S."/>
            <person name="Record E."/>
            <person name="Riano-Pachon D.M."/>
            <person name="Robert V."/>
            <person name="Roehrig J."/>
            <person name="Ruller R."/>
            <person name="Salamov A."/>
            <person name="Salih N.S."/>
            <person name="Samson R.A."/>
            <person name="Sandor E."/>
            <person name="Sanguinetti M."/>
            <person name="Schuetze T."/>
            <person name="Sepcic K."/>
            <person name="Shelest E."/>
            <person name="Sherlock G."/>
            <person name="Sophianopoulou V."/>
            <person name="Squina F.M."/>
            <person name="Sun H."/>
            <person name="Susca A."/>
            <person name="Todd R.B."/>
            <person name="Tsang A."/>
            <person name="Unkles S.E."/>
            <person name="van de Wiele N."/>
            <person name="van Rossen-Uffink D."/>
            <person name="Oliveira J.V."/>
            <person name="Vesth T.C."/>
            <person name="Visser J."/>
            <person name="Yu J.-H."/>
            <person name="Zhou M."/>
            <person name="Andersen M.R."/>
            <person name="Archer D.B."/>
            <person name="Baker S.E."/>
            <person name="Benoit I."/>
            <person name="Brakhage A.A."/>
            <person name="Braus G.H."/>
            <person name="Fischer R."/>
            <person name="Frisvad J.C."/>
            <person name="Goldman G.H."/>
            <person name="Houbraken J."/>
            <person name="Oakley B."/>
            <person name="Pocsi I."/>
            <person name="Scazzocchio C."/>
            <person name="Seiboth B."/>
            <person name="vanKuyk P.A."/>
            <person name="Wortman J."/>
            <person name="Dyer P.S."/>
            <person name="Grigoriev I.V."/>
        </authorList>
    </citation>
    <scope>NUCLEOTIDE SEQUENCE [LARGE SCALE GENOMIC DNA]</scope>
    <source>
        <strain evidence="6">DTO 134E9</strain>
    </source>
</reference>
<evidence type="ECO:0000313" key="5">
    <source>
        <dbReference type="EMBL" id="OJJ30510.1"/>
    </source>
</evidence>
<name>A0A1L9R6H0_ASPWE</name>
<feature type="active site" evidence="3">
    <location>
        <position position="200"/>
    </location>
</feature>
<dbReference type="PROSITE" id="PS01174">
    <property type="entry name" value="LIPASE_GDXG_SER"/>
    <property type="match status" value="1"/>
</dbReference>
<dbReference type="Proteomes" id="UP000184383">
    <property type="component" value="Unassembled WGS sequence"/>
</dbReference>
<organism evidence="5 6">
    <name type="scientific">Aspergillus wentii DTO 134E9</name>
    <dbReference type="NCBI Taxonomy" id="1073089"/>
    <lineage>
        <taxon>Eukaryota</taxon>
        <taxon>Fungi</taxon>
        <taxon>Dikarya</taxon>
        <taxon>Ascomycota</taxon>
        <taxon>Pezizomycotina</taxon>
        <taxon>Eurotiomycetes</taxon>
        <taxon>Eurotiomycetidae</taxon>
        <taxon>Eurotiales</taxon>
        <taxon>Aspergillaceae</taxon>
        <taxon>Aspergillus</taxon>
        <taxon>Aspergillus subgen. Cremei</taxon>
    </lineage>
</organism>
<dbReference type="AlphaFoldDB" id="A0A1L9R6H0"/>
<proteinExistence type="inferred from homology"/>
<evidence type="ECO:0000256" key="2">
    <source>
        <dbReference type="ARBA" id="ARBA00022801"/>
    </source>
</evidence>
<dbReference type="GeneID" id="63752541"/>
<gene>
    <name evidence="5" type="ORF">ASPWEDRAFT_46116</name>
</gene>
<dbReference type="Pfam" id="PF07859">
    <property type="entry name" value="Abhydrolase_3"/>
    <property type="match status" value="1"/>
</dbReference>
<dbReference type="STRING" id="1073089.A0A1L9R6H0"/>
<sequence length="371" mass="40002">MSGAGSSAISVVGSHLHPNLSAAEKSAFIASLVLSIPRIGFGIVQDLWGAQDSSSISRRIVFLKHFSRVSSTLPLRQLRSLMQPTGSTISSLCEKEGLSHETISVDAGEFNPATLHFIGCGARTPGNVLLYFHGGGYIFPLTPGHFKFARAAAGKSNLVILEYTLAPELKYPGQLAQAAATLRYLLEQHDASEITVAGDSAGGNLTLAVLAHLRQPHPRIQPVFEGEQKQLRGALCISPRCANDCTALSYTLNAHKDIISSHAMELFTSRWEPVKEDVWATPLAGVGDFWANVHAKRVLIVAGTDEVYVDDIKQFGQVIGSKQQTNSKVELVICGGEIHVQAVFDHEAGNWDGAMLKVVLRWLQDLEGDGS</sequence>
<dbReference type="SUPFAM" id="SSF53474">
    <property type="entry name" value="alpha/beta-Hydrolases"/>
    <property type="match status" value="1"/>
</dbReference>
<comment type="similarity">
    <text evidence="1">Belongs to the 'GDXG' lipolytic enzyme family.</text>
</comment>
<feature type="domain" description="Alpha/beta hydrolase fold-3" evidence="4">
    <location>
        <begin position="129"/>
        <end position="340"/>
    </location>
</feature>
<dbReference type="InterPro" id="IPR050300">
    <property type="entry name" value="GDXG_lipolytic_enzyme"/>
</dbReference>
<evidence type="ECO:0000256" key="3">
    <source>
        <dbReference type="PROSITE-ProRule" id="PRU10038"/>
    </source>
</evidence>
<protein>
    <recommendedName>
        <fullName evidence="4">Alpha/beta hydrolase fold-3 domain-containing protein</fullName>
    </recommendedName>
</protein>
<dbReference type="VEuPathDB" id="FungiDB:ASPWEDRAFT_46116"/>
<dbReference type="InterPro" id="IPR029058">
    <property type="entry name" value="AB_hydrolase_fold"/>
</dbReference>
<keyword evidence="6" id="KW-1185">Reference proteome</keyword>
<dbReference type="InterPro" id="IPR033140">
    <property type="entry name" value="Lipase_GDXG_put_SER_AS"/>
</dbReference>
<dbReference type="InterPro" id="IPR013094">
    <property type="entry name" value="AB_hydrolase_3"/>
</dbReference>
<evidence type="ECO:0000256" key="1">
    <source>
        <dbReference type="ARBA" id="ARBA00010515"/>
    </source>
</evidence>
<accession>A0A1L9R6H0</accession>
<dbReference type="PANTHER" id="PTHR48081:SF18">
    <property type="entry name" value="ALPHA_BETA HYDROLASE FOLD-3 DOMAIN-CONTAINING PROTEIN"/>
    <property type="match status" value="1"/>
</dbReference>
<dbReference type="PANTHER" id="PTHR48081">
    <property type="entry name" value="AB HYDROLASE SUPERFAMILY PROTEIN C4A8.06C"/>
    <property type="match status" value="1"/>
</dbReference>
<keyword evidence="2" id="KW-0378">Hydrolase</keyword>
<evidence type="ECO:0000313" key="6">
    <source>
        <dbReference type="Proteomes" id="UP000184383"/>
    </source>
</evidence>
<dbReference type="EMBL" id="KV878217">
    <property type="protein sequence ID" value="OJJ30510.1"/>
    <property type="molecule type" value="Genomic_DNA"/>
</dbReference>